<dbReference type="PANTHER" id="PTHR46254">
    <property type="entry name" value="PROTEIN GVQW1-RELATED"/>
    <property type="match status" value="1"/>
</dbReference>
<dbReference type="AlphaFoldDB" id="G7NI59"/>
<evidence type="ECO:0000256" key="1">
    <source>
        <dbReference type="SAM" id="MobiDB-lite"/>
    </source>
</evidence>
<dbReference type="PANTHER" id="PTHR46254:SF3">
    <property type="entry name" value="SECRETED PROTEIN"/>
    <property type="match status" value="1"/>
</dbReference>
<accession>G7NI59</accession>
<dbReference type="Proteomes" id="UP000013456">
    <property type="component" value="Chromosome 16"/>
</dbReference>
<feature type="non-terminal residue" evidence="2">
    <location>
        <position position="99"/>
    </location>
</feature>
<dbReference type="PRINTS" id="PR02045">
    <property type="entry name" value="F138DOMAIN"/>
</dbReference>
<gene>
    <name evidence="2" type="ORF">EGK_08082</name>
</gene>
<proteinExistence type="predicted"/>
<feature type="non-terminal residue" evidence="2">
    <location>
        <position position="1"/>
    </location>
</feature>
<organism evidence="2">
    <name type="scientific">Macaca mulatta</name>
    <name type="common">Rhesus macaque</name>
    <dbReference type="NCBI Taxonomy" id="9544"/>
    <lineage>
        <taxon>Eukaryota</taxon>
        <taxon>Metazoa</taxon>
        <taxon>Chordata</taxon>
        <taxon>Craniata</taxon>
        <taxon>Vertebrata</taxon>
        <taxon>Euteleostomi</taxon>
        <taxon>Mammalia</taxon>
        <taxon>Eutheria</taxon>
        <taxon>Euarchontoglires</taxon>
        <taxon>Primates</taxon>
        <taxon>Haplorrhini</taxon>
        <taxon>Catarrhini</taxon>
        <taxon>Cercopithecidae</taxon>
        <taxon>Cercopithecinae</taxon>
        <taxon>Macaca</taxon>
    </lineage>
</organism>
<evidence type="ECO:0000313" key="2">
    <source>
        <dbReference type="EMBL" id="EHH24426.1"/>
    </source>
</evidence>
<sequence>FFFETGSCSVAQAGVQWHNLGSPQPLPPGFKQFSCLSLPSSWDYRCPPPCLANFCIFSRVGTGFHHVGQAGLELLTSGDPPASTSQSTGIAGVSHCAGP</sequence>
<feature type="region of interest" description="Disordered" evidence="1">
    <location>
        <begin position="77"/>
        <end position="99"/>
    </location>
</feature>
<name>G7NI59_MACMU</name>
<dbReference type="EMBL" id="CM001268">
    <property type="protein sequence ID" value="EHH24426.1"/>
    <property type="molecule type" value="Genomic_DNA"/>
</dbReference>
<protein>
    <submittedName>
        <fullName evidence="2">Uncharacterized protein</fullName>
    </submittedName>
</protein>
<reference evidence="2" key="1">
    <citation type="journal article" date="2011" name="Nat. Biotechnol.">
        <title>Genome sequencing and comparison of two nonhuman primate animal models, the cynomolgus and Chinese rhesus macaques.</title>
        <authorList>
            <person name="Yan G."/>
            <person name="Zhang G."/>
            <person name="Fang X."/>
            <person name="Zhang Y."/>
            <person name="Li C."/>
            <person name="Ling F."/>
            <person name="Cooper D.N."/>
            <person name="Li Q."/>
            <person name="Li Y."/>
            <person name="van Gool A.J."/>
            <person name="Du H."/>
            <person name="Chen J."/>
            <person name="Chen R."/>
            <person name="Zhang P."/>
            <person name="Huang Z."/>
            <person name="Thompson J.R."/>
            <person name="Meng Y."/>
            <person name="Bai Y."/>
            <person name="Wang J."/>
            <person name="Zhuo M."/>
            <person name="Wang T."/>
            <person name="Huang Y."/>
            <person name="Wei L."/>
            <person name="Li J."/>
            <person name="Wang Z."/>
            <person name="Hu H."/>
            <person name="Yang P."/>
            <person name="Le L."/>
            <person name="Stenson P.D."/>
            <person name="Li B."/>
            <person name="Liu X."/>
            <person name="Ball E.V."/>
            <person name="An N."/>
            <person name="Huang Q."/>
            <person name="Zhang Y."/>
            <person name="Fan W."/>
            <person name="Zhang X."/>
            <person name="Li Y."/>
            <person name="Wang W."/>
            <person name="Katze M.G."/>
            <person name="Su B."/>
            <person name="Nielsen R."/>
            <person name="Yang H."/>
            <person name="Wang J."/>
            <person name="Wang X."/>
            <person name="Wang J."/>
        </authorList>
    </citation>
    <scope>NUCLEOTIDE SEQUENCE [LARGE SCALE GENOMIC DNA]</scope>
    <source>
        <strain evidence="2">CR-5</strain>
    </source>
</reference>